<evidence type="ECO:0000313" key="21">
    <source>
        <dbReference type="Proteomes" id="UP001152885"/>
    </source>
</evidence>
<dbReference type="SUPFAM" id="SSF50911">
    <property type="entry name" value="Mannose 6-phosphate receptor domain"/>
    <property type="match status" value="1"/>
</dbReference>
<evidence type="ECO:0000256" key="1">
    <source>
        <dbReference type="ARBA" id="ARBA00004304"/>
    </source>
</evidence>
<keyword evidence="11 18" id="KW-1133">Transmembrane helix</keyword>
<evidence type="ECO:0000256" key="10">
    <source>
        <dbReference type="ARBA" id="ARBA00022927"/>
    </source>
</evidence>
<dbReference type="PANTHER" id="PTHR15071">
    <property type="entry name" value="MANNOSE-6-PHOSPHATE RECEPTOR FAMILY MEMBER"/>
    <property type="match status" value="1"/>
</dbReference>
<keyword evidence="8 18" id="KW-0812">Transmembrane</keyword>
<dbReference type="GO" id="GO:0034045">
    <property type="term" value="C:phagophore assembly site membrane"/>
    <property type="evidence" value="ECO:0007669"/>
    <property type="project" value="UniProtKB-SubCell"/>
</dbReference>
<accession>A0A9W4XMA3</accession>
<organism evidence="20 21">
    <name type="scientific">Candida verbasci</name>
    <dbReference type="NCBI Taxonomy" id="1227364"/>
    <lineage>
        <taxon>Eukaryota</taxon>
        <taxon>Fungi</taxon>
        <taxon>Dikarya</taxon>
        <taxon>Ascomycota</taxon>
        <taxon>Saccharomycotina</taxon>
        <taxon>Pichiomycetes</taxon>
        <taxon>Debaryomycetaceae</taxon>
        <taxon>Candida/Lodderomyces clade</taxon>
        <taxon>Candida</taxon>
    </lineage>
</organism>
<evidence type="ECO:0000313" key="20">
    <source>
        <dbReference type="EMBL" id="CAI5759063.1"/>
    </source>
</evidence>
<comment type="similarity">
    <text evidence="5">Belongs to the ATG27 family.</text>
</comment>
<protein>
    <recommendedName>
        <fullName evidence="6">Autophagy-related protein 27</fullName>
    </recommendedName>
</protein>
<evidence type="ECO:0000256" key="8">
    <source>
        <dbReference type="ARBA" id="ARBA00022692"/>
    </source>
</evidence>
<feature type="domain" description="MRH" evidence="19">
    <location>
        <begin position="14"/>
        <end position="148"/>
    </location>
</feature>
<evidence type="ECO:0000256" key="2">
    <source>
        <dbReference type="ARBA" id="ARBA00004358"/>
    </source>
</evidence>
<evidence type="ECO:0000256" key="12">
    <source>
        <dbReference type="ARBA" id="ARBA00023006"/>
    </source>
</evidence>
<evidence type="ECO:0000256" key="4">
    <source>
        <dbReference type="ARBA" id="ARBA00004614"/>
    </source>
</evidence>
<keyword evidence="17" id="KW-0968">Cytoplasmic vesicle</keyword>
<feature type="transmembrane region" description="Helical" evidence="18">
    <location>
        <begin position="156"/>
        <end position="178"/>
    </location>
</feature>
<dbReference type="GO" id="GO:0000139">
    <property type="term" value="C:Golgi membrane"/>
    <property type="evidence" value="ECO:0007669"/>
    <property type="project" value="UniProtKB-SubCell"/>
</dbReference>
<keyword evidence="21" id="KW-1185">Reference proteome</keyword>
<evidence type="ECO:0000256" key="15">
    <source>
        <dbReference type="ARBA" id="ARBA00023136"/>
    </source>
</evidence>
<evidence type="ECO:0000256" key="3">
    <source>
        <dbReference type="ARBA" id="ARBA00004472"/>
    </source>
</evidence>
<comment type="subcellular location">
    <subcellularLocation>
        <location evidence="2">Cytoplasmic vesicle membrane</location>
        <topology evidence="2">Single-pass type I membrane protein</topology>
    </subcellularLocation>
    <subcellularLocation>
        <location evidence="4">Golgi apparatus membrane</location>
        <topology evidence="4">Single-pass type I membrane protein</topology>
    </subcellularLocation>
    <subcellularLocation>
        <location evidence="1">Mitochondrion membrane</location>
        <topology evidence="1">Single-pass membrane protein</topology>
    </subcellularLocation>
    <subcellularLocation>
        <location evidence="3">Preautophagosomal structure membrane</location>
        <topology evidence="3">Single-pass type I membrane protein</topology>
    </subcellularLocation>
</comment>
<dbReference type="GO" id="GO:0015031">
    <property type="term" value="P:protein transport"/>
    <property type="evidence" value="ECO:0007669"/>
    <property type="project" value="UniProtKB-KW"/>
</dbReference>
<evidence type="ECO:0000256" key="11">
    <source>
        <dbReference type="ARBA" id="ARBA00022989"/>
    </source>
</evidence>
<proteinExistence type="inferred from homology"/>
<evidence type="ECO:0000256" key="14">
    <source>
        <dbReference type="ARBA" id="ARBA00023128"/>
    </source>
</evidence>
<keyword evidence="10" id="KW-0653">Protein transport</keyword>
<gene>
    <name evidence="20" type="ORF">CANVERA_P3572</name>
</gene>
<keyword evidence="13" id="KW-0333">Golgi apparatus</keyword>
<keyword evidence="15 18" id="KW-0472">Membrane</keyword>
<dbReference type="Proteomes" id="UP001152885">
    <property type="component" value="Unassembled WGS sequence"/>
</dbReference>
<keyword evidence="9" id="KW-0732">Signal</keyword>
<keyword evidence="12" id="KW-0072">Autophagy</keyword>
<evidence type="ECO:0000256" key="13">
    <source>
        <dbReference type="ARBA" id="ARBA00023034"/>
    </source>
</evidence>
<reference evidence="20" key="1">
    <citation type="submission" date="2022-12" db="EMBL/GenBank/DDBJ databases">
        <authorList>
            <person name="Brejova B."/>
        </authorList>
    </citation>
    <scope>NUCLEOTIDE SEQUENCE</scope>
</reference>
<dbReference type="GO" id="GO:0031966">
    <property type="term" value="C:mitochondrial membrane"/>
    <property type="evidence" value="ECO:0007669"/>
    <property type="project" value="UniProtKB-SubCell"/>
</dbReference>
<dbReference type="AlphaFoldDB" id="A0A9W4XMA3"/>
<evidence type="ECO:0000256" key="6">
    <source>
        <dbReference type="ARBA" id="ARBA00013776"/>
    </source>
</evidence>
<evidence type="ECO:0000259" key="19">
    <source>
        <dbReference type="PROSITE" id="PS51914"/>
    </source>
</evidence>
<name>A0A9W4XMA3_9ASCO</name>
<keyword evidence="14" id="KW-0496">Mitochondrion</keyword>
<dbReference type="Pfam" id="PF09451">
    <property type="entry name" value="ATG27"/>
    <property type="match status" value="1"/>
</dbReference>
<evidence type="ECO:0000256" key="18">
    <source>
        <dbReference type="SAM" id="Phobius"/>
    </source>
</evidence>
<evidence type="ECO:0000256" key="5">
    <source>
        <dbReference type="ARBA" id="ARBA00005363"/>
    </source>
</evidence>
<dbReference type="PROSITE" id="PS51914">
    <property type="entry name" value="MRH"/>
    <property type="match status" value="1"/>
</dbReference>
<keyword evidence="7" id="KW-0813">Transport</keyword>
<keyword evidence="16" id="KW-1015">Disulfide bond</keyword>
<dbReference type="OrthoDB" id="29460at2759"/>
<dbReference type="InterPro" id="IPR018939">
    <property type="entry name" value="Autophagy-rel_prot_27"/>
</dbReference>
<dbReference type="InterPro" id="IPR044865">
    <property type="entry name" value="MRH_dom"/>
</dbReference>
<evidence type="ECO:0000256" key="9">
    <source>
        <dbReference type="ARBA" id="ARBA00022729"/>
    </source>
</evidence>
<evidence type="ECO:0000256" key="16">
    <source>
        <dbReference type="ARBA" id="ARBA00023157"/>
    </source>
</evidence>
<evidence type="ECO:0000256" key="17">
    <source>
        <dbReference type="ARBA" id="ARBA00023329"/>
    </source>
</evidence>
<sequence>MKILLLFITAVIAFDCSKLTKYDFQSIKGIQSFKISNETPPSETEFELSIGFCQQVKTDLCEGDACGIQTVKNGKDSIVSEVISFKDPKIEEDDHLKLTYDSKWGDKTIPAVFNFKCNKNANDFKLYNLEWNEQTVTFSLEHKAACIFKVEDSWGWFTWIFIFLVLIISFYVVIGAWFQLRKGNAIDFQSALKEVVQNFIDLLRALPSFGREIIEKISGGNRGEYSAV</sequence>
<dbReference type="GO" id="GO:0006914">
    <property type="term" value="P:autophagy"/>
    <property type="evidence" value="ECO:0007669"/>
    <property type="project" value="UniProtKB-KW"/>
</dbReference>
<dbReference type="InterPro" id="IPR009011">
    <property type="entry name" value="Man6P_isomerase_rcpt-bd_dom_sf"/>
</dbReference>
<dbReference type="PANTHER" id="PTHR15071:SF13">
    <property type="entry name" value="AUTOPHAGY-RELATED PROTEIN 27"/>
    <property type="match status" value="1"/>
</dbReference>
<dbReference type="Gene3D" id="2.70.130.10">
    <property type="entry name" value="Mannose-6-phosphate receptor binding domain"/>
    <property type="match status" value="1"/>
</dbReference>
<dbReference type="GO" id="GO:0030659">
    <property type="term" value="C:cytoplasmic vesicle membrane"/>
    <property type="evidence" value="ECO:0007669"/>
    <property type="project" value="UniProtKB-SubCell"/>
</dbReference>
<evidence type="ECO:0000256" key="7">
    <source>
        <dbReference type="ARBA" id="ARBA00022448"/>
    </source>
</evidence>
<dbReference type="EMBL" id="CANTUO010000003">
    <property type="protein sequence ID" value="CAI5759063.1"/>
    <property type="molecule type" value="Genomic_DNA"/>
</dbReference>
<comment type="caution">
    <text evidence="20">The sequence shown here is derived from an EMBL/GenBank/DDBJ whole genome shotgun (WGS) entry which is preliminary data.</text>
</comment>